<dbReference type="EMBL" id="RHXB01000005">
    <property type="protein sequence ID" value="RSE26818.1"/>
    <property type="molecule type" value="Genomic_DNA"/>
</dbReference>
<dbReference type="InterPro" id="IPR007059">
    <property type="entry name" value="DmsC"/>
</dbReference>
<evidence type="ECO:0000313" key="3">
    <source>
        <dbReference type="Proteomes" id="UP000275331"/>
    </source>
</evidence>
<keyword evidence="1" id="KW-0472">Membrane</keyword>
<feature type="transmembrane region" description="Helical" evidence="1">
    <location>
        <begin position="6"/>
        <end position="28"/>
    </location>
</feature>
<sequence>MHEWPLLIFTLLVQASVGLTLFTAVNAFNRQANSQPLRVALVASCVMGGVGLIASVAHLGYPLNAFNSLRHVASSWLSREIVFAALYLGVLGITTLLALFAKRVVPLLVLLAGLIGLVDVYCMSNIFISASVITWMHINTFFMFYGSVLILGAVLAMLMLVPHGRNGEMRDLAKLAVAAVVVAVAARLVEQPAYMSFLAQAHTSDVVMFPLQALAAFDALAGVRIAAWCLMVVGAALFALSLRQPRIARGIAMTGSVLLVVAEIMARYAFFSLS</sequence>
<dbReference type="AlphaFoldDB" id="A0A3R9GB52"/>
<organism evidence="2 3">
    <name type="scientific">Atlantibacter subterraneus</name>
    <dbReference type="NCBI Taxonomy" id="255519"/>
    <lineage>
        <taxon>Bacteria</taxon>
        <taxon>Pseudomonadati</taxon>
        <taxon>Pseudomonadota</taxon>
        <taxon>Gammaproteobacteria</taxon>
        <taxon>Enterobacterales</taxon>
        <taxon>Enterobacteriaceae</taxon>
        <taxon>Atlantibacter</taxon>
    </lineage>
</organism>
<feature type="transmembrane region" description="Helical" evidence="1">
    <location>
        <begin position="107"/>
        <end position="136"/>
    </location>
</feature>
<evidence type="ECO:0000256" key="1">
    <source>
        <dbReference type="SAM" id="Phobius"/>
    </source>
</evidence>
<protein>
    <submittedName>
        <fullName evidence="2">Dimethyl sulfoxide reductase</fullName>
    </submittedName>
</protein>
<dbReference type="GO" id="GO:0005886">
    <property type="term" value="C:plasma membrane"/>
    <property type="evidence" value="ECO:0007669"/>
    <property type="project" value="TreeGrafter"/>
</dbReference>
<dbReference type="GO" id="GO:0009390">
    <property type="term" value="C:dimethyl sulfoxide reductase complex"/>
    <property type="evidence" value="ECO:0007669"/>
    <property type="project" value="TreeGrafter"/>
</dbReference>
<evidence type="ECO:0000313" key="2">
    <source>
        <dbReference type="EMBL" id="RSE26818.1"/>
    </source>
</evidence>
<comment type="caution">
    <text evidence="2">The sequence shown here is derived from an EMBL/GenBank/DDBJ whole genome shotgun (WGS) entry which is preliminary data.</text>
</comment>
<proteinExistence type="predicted"/>
<dbReference type="GO" id="GO:0009389">
    <property type="term" value="F:dimethyl sulfoxide reductase activity"/>
    <property type="evidence" value="ECO:0007669"/>
    <property type="project" value="TreeGrafter"/>
</dbReference>
<gene>
    <name evidence="2" type="ORF">EGT71_10440</name>
</gene>
<dbReference type="GO" id="GO:0019645">
    <property type="term" value="P:anaerobic electron transport chain"/>
    <property type="evidence" value="ECO:0007669"/>
    <property type="project" value="InterPro"/>
</dbReference>
<feature type="transmembrane region" description="Helical" evidence="1">
    <location>
        <begin position="172"/>
        <end position="189"/>
    </location>
</feature>
<dbReference type="Pfam" id="PF04976">
    <property type="entry name" value="DmsC"/>
    <property type="match status" value="1"/>
</dbReference>
<keyword evidence="1" id="KW-1133">Transmembrane helix</keyword>
<feature type="transmembrane region" description="Helical" evidence="1">
    <location>
        <begin position="81"/>
        <end position="100"/>
    </location>
</feature>
<feature type="transmembrane region" description="Helical" evidence="1">
    <location>
        <begin position="209"/>
        <end position="239"/>
    </location>
</feature>
<feature type="transmembrane region" description="Helical" evidence="1">
    <location>
        <begin position="142"/>
        <end position="160"/>
    </location>
</feature>
<dbReference type="Proteomes" id="UP000275331">
    <property type="component" value="Unassembled WGS sequence"/>
</dbReference>
<feature type="transmembrane region" description="Helical" evidence="1">
    <location>
        <begin position="40"/>
        <end position="61"/>
    </location>
</feature>
<dbReference type="RefSeq" id="WP_125293288.1">
    <property type="nucleotide sequence ID" value="NZ_RHWZ01000005.1"/>
</dbReference>
<dbReference type="PANTHER" id="PTHR38095:SF2">
    <property type="entry name" value="ANAEROBIC DIMETHYL SULFOXIDE REDUCTASE CHAIN C"/>
    <property type="match status" value="1"/>
</dbReference>
<dbReference type="PANTHER" id="PTHR38095">
    <property type="entry name" value="ANAEROBIC DIMETHYL SULFOXIDE REDUCTASE CHAIN YNFH"/>
    <property type="match status" value="1"/>
</dbReference>
<feature type="transmembrane region" description="Helical" evidence="1">
    <location>
        <begin position="251"/>
        <end position="270"/>
    </location>
</feature>
<keyword evidence="1" id="KW-0812">Transmembrane</keyword>
<accession>A0A3R9GB52</accession>
<dbReference type="OrthoDB" id="7058271at2"/>
<reference evidence="2 3" key="1">
    <citation type="submission" date="2018-10" db="EMBL/GenBank/DDBJ databases">
        <title>Transmission dynamics of multidrug resistant bacteria on intensive care unit surfaces.</title>
        <authorList>
            <person name="D'Souza A.W."/>
            <person name="Potter R.F."/>
            <person name="Wallace M."/>
            <person name="Shupe A."/>
            <person name="Patel S."/>
            <person name="Sun S."/>
            <person name="Gul D."/>
            <person name="Kwon J.H."/>
            <person name="Andleeb S."/>
            <person name="Burnham C.-A.D."/>
            <person name="Dantas G."/>
        </authorList>
    </citation>
    <scope>NUCLEOTIDE SEQUENCE [LARGE SCALE GENOMIC DNA]</scope>
    <source>
        <strain evidence="2 3">AS_373</strain>
    </source>
</reference>
<name>A0A3R9GB52_9ENTR</name>